<dbReference type="SUPFAM" id="SSF51206">
    <property type="entry name" value="cAMP-binding domain-like"/>
    <property type="match status" value="1"/>
</dbReference>
<feature type="region of interest" description="Disordered" evidence="5">
    <location>
        <begin position="1"/>
        <end position="26"/>
    </location>
</feature>
<dbReference type="SMART" id="SM00100">
    <property type="entry name" value="cNMP"/>
    <property type="match status" value="1"/>
</dbReference>
<dbReference type="Gene3D" id="2.60.120.10">
    <property type="entry name" value="Jelly Rolls"/>
    <property type="match status" value="1"/>
</dbReference>
<dbReference type="Proteomes" id="UP000215506">
    <property type="component" value="Unassembled WGS sequence"/>
</dbReference>
<feature type="domain" description="Cyclic nucleotide-binding" evidence="6">
    <location>
        <begin position="39"/>
        <end position="145"/>
    </location>
</feature>
<dbReference type="InterPro" id="IPR003594">
    <property type="entry name" value="HATPase_dom"/>
</dbReference>
<dbReference type="Pfam" id="PF00027">
    <property type="entry name" value="cNMP_binding"/>
    <property type="match status" value="1"/>
</dbReference>
<dbReference type="InterPro" id="IPR000595">
    <property type="entry name" value="cNMP-bd_dom"/>
</dbReference>
<evidence type="ECO:0000259" key="6">
    <source>
        <dbReference type="PROSITE" id="PS50042"/>
    </source>
</evidence>
<keyword evidence="3" id="KW-0418">Kinase</keyword>
<dbReference type="Gene3D" id="3.30.565.10">
    <property type="entry name" value="Histidine kinase-like ATPase, C-terminal domain"/>
    <property type="match status" value="1"/>
</dbReference>
<dbReference type="AlphaFoldDB" id="A0A231HB04"/>
<evidence type="ECO:0000256" key="4">
    <source>
        <dbReference type="ARBA" id="ARBA00023012"/>
    </source>
</evidence>
<dbReference type="PROSITE" id="PS50109">
    <property type="entry name" value="HIS_KIN"/>
    <property type="match status" value="1"/>
</dbReference>
<keyword evidence="4" id="KW-0902">Two-component regulatory system</keyword>
<dbReference type="PANTHER" id="PTHR43065:SF48">
    <property type="entry name" value="HISTIDINE KINASE"/>
    <property type="match status" value="1"/>
</dbReference>
<dbReference type="InterPro" id="IPR004358">
    <property type="entry name" value="Sig_transdc_His_kin-like_C"/>
</dbReference>
<feature type="compositionally biased region" description="Polar residues" evidence="5">
    <location>
        <begin position="1"/>
        <end position="24"/>
    </location>
</feature>
<dbReference type="PANTHER" id="PTHR43065">
    <property type="entry name" value="SENSOR HISTIDINE KINASE"/>
    <property type="match status" value="1"/>
</dbReference>
<evidence type="ECO:0000256" key="5">
    <source>
        <dbReference type="SAM" id="MobiDB-lite"/>
    </source>
</evidence>
<gene>
    <name evidence="8" type="primary">glnL</name>
    <name evidence="8" type="ORF">B7C42_00988</name>
</gene>
<comment type="caution">
    <text evidence="8">The sequence shown here is derived from an EMBL/GenBank/DDBJ whole genome shotgun (WGS) entry which is preliminary data.</text>
</comment>
<dbReference type="InterPro" id="IPR005467">
    <property type="entry name" value="His_kinase_dom"/>
</dbReference>
<dbReference type="GO" id="GO:0004673">
    <property type="term" value="F:protein histidine kinase activity"/>
    <property type="evidence" value="ECO:0007669"/>
    <property type="project" value="UniProtKB-EC"/>
</dbReference>
<evidence type="ECO:0000256" key="3">
    <source>
        <dbReference type="ARBA" id="ARBA00022777"/>
    </source>
</evidence>
<feature type="domain" description="Histidine kinase" evidence="7">
    <location>
        <begin position="324"/>
        <end position="496"/>
    </location>
</feature>
<reference evidence="8 9" key="1">
    <citation type="submission" date="2017-07" db="EMBL/GenBank/DDBJ databases">
        <title>First draft Genome Sequence of Nocardia cerradoensis isolated from human infection.</title>
        <authorList>
            <person name="Carrasco G."/>
        </authorList>
    </citation>
    <scope>NUCLEOTIDE SEQUENCE [LARGE SCALE GENOMIC DNA]</scope>
    <source>
        <strain evidence="8 9">CNM20130759</strain>
    </source>
</reference>
<dbReference type="SMART" id="SM00387">
    <property type="entry name" value="HATPase_c"/>
    <property type="match status" value="1"/>
</dbReference>
<dbReference type="EMBL" id="NGAF01000002">
    <property type="protein sequence ID" value="OXR46025.1"/>
    <property type="molecule type" value="Genomic_DNA"/>
</dbReference>
<accession>A0A231HB04</accession>
<evidence type="ECO:0000313" key="9">
    <source>
        <dbReference type="Proteomes" id="UP000215506"/>
    </source>
</evidence>
<dbReference type="InterPro" id="IPR014710">
    <property type="entry name" value="RmlC-like_jellyroll"/>
</dbReference>
<evidence type="ECO:0000256" key="1">
    <source>
        <dbReference type="ARBA" id="ARBA00000085"/>
    </source>
</evidence>
<dbReference type="InterPro" id="IPR018490">
    <property type="entry name" value="cNMP-bd_dom_sf"/>
</dbReference>
<evidence type="ECO:0000313" key="8">
    <source>
        <dbReference type="EMBL" id="OXR46025.1"/>
    </source>
</evidence>
<dbReference type="EC" id="2.7.13.3" evidence="2"/>
<evidence type="ECO:0000256" key="2">
    <source>
        <dbReference type="ARBA" id="ARBA00012438"/>
    </source>
</evidence>
<dbReference type="PROSITE" id="PS50042">
    <property type="entry name" value="CNMP_BINDING_3"/>
    <property type="match status" value="1"/>
</dbReference>
<organism evidence="8 9">
    <name type="scientific">Nocardia cerradoensis</name>
    <dbReference type="NCBI Taxonomy" id="85688"/>
    <lineage>
        <taxon>Bacteria</taxon>
        <taxon>Bacillati</taxon>
        <taxon>Actinomycetota</taxon>
        <taxon>Actinomycetes</taxon>
        <taxon>Mycobacteriales</taxon>
        <taxon>Nocardiaceae</taxon>
        <taxon>Nocardia</taxon>
    </lineage>
</organism>
<dbReference type="PRINTS" id="PR00344">
    <property type="entry name" value="BCTRLSENSOR"/>
</dbReference>
<proteinExistence type="predicted"/>
<dbReference type="CDD" id="cd00038">
    <property type="entry name" value="CAP_ED"/>
    <property type="match status" value="1"/>
</dbReference>
<sequence>MSDSDQNGAVSDSDQNGENRTVTGPRTLCDPAELRTLFLFEKLDEEQLAWLCREGRVEYFEPGPVYREGEPATCFYVLMDGEVVLSKLSAGEDLELVRTDHRGSYAGAWTAYMGERADQNYTGSLTVTKPSKFFVLDAETFARMMREWFPMALHLLEGVFFGNRNTNEIIGRRERLLALGSLSAGLTHELNNPAAAAVRATSSLRDRVAGMRHKLKMMAHGKFDSAALEALVQLQEEAATQVAKAPTLTAMEAADREDELGDWLADHNIANGWDLAPNFVQAGFDIDWLEKVAGTLEHCDDGVFEGAIRWLNYTVETELLMNEITDSTGRISSLVHAAKQYSQMDRAPFQVVDIHELLDSTLVMLARKIGDDVAVVKDYDRLLPEVPCYAAELNQVWTNLIDNAVAAMNGSGTLTVRTYRESDCAAVEIGDTGPGVPEELRDRIFEPFFTTKPVGEGTGLGLDISFRIVVNKHGGDIRVESTPGDTRFIVRLPLEAASGRGSATAAAES</sequence>
<dbReference type="Gene3D" id="1.10.287.130">
    <property type="match status" value="1"/>
</dbReference>
<protein>
    <recommendedName>
        <fullName evidence="2">histidine kinase</fullName>
        <ecNumber evidence="2">2.7.13.3</ecNumber>
    </recommendedName>
</protein>
<dbReference type="GO" id="GO:0000160">
    <property type="term" value="P:phosphorelay signal transduction system"/>
    <property type="evidence" value="ECO:0007669"/>
    <property type="project" value="UniProtKB-KW"/>
</dbReference>
<name>A0A231HB04_9NOCA</name>
<keyword evidence="9" id="KW-1185">Reference proteome</keyword>
<comment type="catalytic activity">
    <reaction evidence="1">
        <text>ATP + protein L-histidine = ADP + protein N-phospho-L-histidine.</text>
        <dbReference type="EC" id="2.7.13.3"/>
    </reaction>
</comment>
<evidence type="ECO:0000259" key="7">
    <source>
        <dbReference type="PROSITE" id="PS50109"/>
    </source>
</evidence>
<keyword evidence="8" id="KW-0808">Transferase</keyword>
<dbReference type="SUPFAM" id="SSF55874">
    <property type="entry name" value="ATPase domain of HSP90 chaperone/DNA topoisomerase II/histidine kinase"/>
    <property type="match status" value="1"/>
</dbReference>
<dbReference type="Pfam" id="PF02518">
    <property type="entry name" value="HATPase_c"/>
    <property type="match status" value="1"/>
</dbReference>
<dbReference type="InterPro" id="IPR036890">
    <property type="entry name" value="HATPase_C_sf"/>
</dbReference>